<keyword evidence="7" id="KW-0539">Nucleus</keyword>
<dbReference type="SMART" id="SM00088">
    <property type="entry name" value="PINT"/>
    <property type="match status" value="1"/>
</dbReference>
<dbReference type="GO" id="GO:0008180">
    <property type="term" value="C:COP9 signalosome"/>
    <property type="evidence" value="ECO:0007669"/>
    <property type="project" value="UniProtKB-KW"/>
</dbReference>
<evidence type="ECO:0000256" key="3">
    <source>
        <dbReference type="ARBA" id="ARBA00010417"/>
    </source>
</evidence>
<dbReference type="Proteomes" id="UP001166286">
    <property type="component" value="Unassembled WGS sequence"/>
</dbReference>
<dbReference type="SUPFAM" id="SSF46785">
    <property type="entry name" value="Winged helix' DNA-binding domain"/>
    <property type="match status" value="1"/>
</dbReference>
<comment type="caution">
    <text evidence="9">The sequence shown here is derived from an EMBL/GenBank/DDBJ whole genome shotgun (WGS) entry which is preliminary data.</text>
</comment>
<keyword evidence="6" id="KW-0736">Signalosome</keyword>
<dbReference type="InterPro" id="IPR054559">
    <property type="entry name" value="PSMD12-CSN4-like_N"/>
</dbReference>
<dbReference type="InterPro" id="IPR036390">
    <property type="entry name" value="WH_DNA-bd_sf"/>
</dbReference>
<keyword evidence="10" id="KW-1185">Reference proteome</keyword>
<protein>
    <recommendedName>
        <fullName evidence="4">COP9 signalosome complex subunit 4</fullName>
    </recommendedName>
</protein>
<dbReference type="Pfam" id="PF01399">
    <property type="entry name" value="PCI"/>
    <property type="match status" value="1"/>
</dbReference>
<dbReference type="Pfam" id="PF22241">
    <property type="entry name" value="PSMD12-CSN4_N"/>
    <property type="match status" value="1"/>
</dbReference>
<evidence type="ECO:0000313" key="9">
    <source>
        <dbReference type="EMBL" id="KAK0511213.1"/>
    </source>
</evidence>
<evidence type="ECO:0000259" key="8">
    <source>
        <dbReference type="PROSITE" id="PS50250"/>
    </source>
</evidence>
<evidence type="ECO:0000256" key="6">
    <source>
        <dbReference type="ARBA" id="ARBA00022790"/>
    </source>
</evidence>
<dbReference type="PANTHER" id="PTHR10855:SF2">
    <property type="entry name" value="COP9 SIGNALOSOME COMPLEX SUBUNIT 4"/>
    <property type="match status" value="1"/>
</dbReference>
<gene>
    <name evidence="9" type="ORF">JMJ35_006765</name>
</gene>
<reference evidence="9" key="1">
    <citation type="submission" date="2023-03" db="EMBL/GenBank/DDBJ databases">
        <title>Complete genome of Cladonia borealis.</title>
        <authorList>
            <person name="Park H."/>
        </authorList>
    </citation>
    <scope>NUCLEOTIDE SEQUENCE</scope>
    <source>
        <strain evidence="9">ANT050790</strain>
    </source>
</reference>
<dbReference type="InterPro" id="IPR040134">
    <property type="entry name" value="PSMD12/CSN4"/>
</dbReference>
<dbReference type="PROSITE" id="PS50250">
    <property type="entry name" value="PCI"/>
    <property type="match status" value="1"/>
</dbReference>
<dbReference type="AlphaFoldDB" id="A0AA39V0K6"/>
<evidence type="ECO:0000256" key="1">
    <source>
        <dbReference type="ARBA" id="ARBA00004123"/>
    </source>
</evidence>
<comment type="similarity">
    <text evidence="3">Belongs to the CSN4 family.</text>
</comment>
<dbReference type="Gene3D" id="1.10.10.10">
    <property type="entry name" value="Winged helix-like DNA-binding domain superfamily/Winged helix DNA-binding domain"/>
    <property type="match status" value="1"/>
</dbReference>
<keyword evidence="5" id="KW-0963">Cytoplasm</keyword>
<dbReference type="InterPro" id="IPR000717">
    <property type="entry name" value="PCI_dom"/>
</dbReference>
<name>A0AA39V0K6_9LECA</name>
<dbReference type="GO" id="GO:0005829">
    <property type="term" value="C:cytosol"/>
    <property type="evidence" value="ECO:0007669"/>
    <property type="project" value="TreeGrafter"/>
</dbReference>
<organism evidence="9 10">
    <name type="scientific">Cladonia borealis</name>
    <dbReference type="NCBI Taxonomy" id="184061"/>
    <lineage>
        <taxon>Eukaryota</taxon>
        <taxon>Fungi</taxon>
        <taxon>Dikarya</taxon>
        <taxon>Ascomycota</taxon>
        <taxon>Pezizomycotina</taxon>
        <taxon>Lecanoromycetes</taxon>
        <taxon>OSLEUM clade</taxon>
        <taxon>Lecanoromycetidae</taxon>
        <taxon>Lecanorales</taxon>
        <taxon>Lecanorineae</taxon>
        <taxon>Cladoniaceae</taxon>
        <taxon>Cladonia</taxon>
    </lineage>
</organism>
<evidence type="ECO:0000313" key="10">
    <source>
        <dbReference type="Proteomes" id="UP001166286"/>
    </source>
</evidence>
<evidence type="ECO:0000256" key="5">
    <source>
        <dbReference type="ARBA" id="ARBA00022490"/>
    </source>
</evidence>
<proteinExistence type="inferred from homology"/>
<feature type="domain" description="PCI" evidence="8">
    <location>
        <begin position="200"/>
        <end position="367"/>
    </location>
</feature>
<evidence type="ECO:0000256" key="4">
    <source>
        <dbReference type="ARBA" id="ARBA00014881"/>
    </source>
</evidence>
<dbReference type="PANTHER" id="PTHR10855">
    <property type="entry name" value="26S PROTEASOME NON-ATPASE REGULATORY SUBUNIT 12/COP9 SIGNALOSOME COMPLEX SUBUNIT 4"/>
    <property type="match status" value="1"/>
</dbReference>
<evidence type="ECO:0000256" key="7">
    <source>
        <dbReference type="ARBA" id="ARBA00023242"/>
    </source>
</evidence>
<dbReference type="InterPro" id="IPR036388">
    <property type="entry name" value="WH-like_DNA-bd_sf"/>
</dbReference>
<sequence>MASPWVTSALSNLESSSTTARPTKYRQLLSQITSSSDSNAIPANLTAFIDSILSESLGMVSSRPLLASAVEAISTLPTTSARIEVGTHALQTLQPRVVSFEEQDAAIREIMADAYQEQEDFIDAAKMLQGINLESSQRKITDDAKVQTWMRICRLYIEEDDTTTAESYLNRAKNLLYKISDPELSLTFHLSQARILDARRRFLDASSTYHHVSFTPALAEEERMQALSCAITCAVLAPAGPNRSRSLAKLYKDERSPQCPEFSILEKMFLDRLLTKEEVSKFASTLRPHQLAKTSDGSTVLAKAVVEHNLLSASRLYSNIGMHELGLLLDLDAEKAEEYAATMLEQGRLAGRIDQIDEMLFFDGVEGSGEKMGTTTAAGGMVGGRGDKVVGREIRKWDEKVKGIAEEVERVASLLQAQYPDFAAANMVM</sequence>
<comment type="subcellular location">
    <subcellularLocation>
        <location evidence="2">Cytoplasm</location>
    </subcellularLocation>
    <subcellularLocation>
        <location evidence="1">Nucleus</location>
    </subcellularLocation>
</comment>
<dbReference type="EMBL" id="JAFEKC020000014">
    <property type="protein sequence ID" value="KAK0511213.1"/>
    <property type="molecule type" value="Genomic_DNA"/>
</dbReference>
<evidence type="ECO:0000256" key="2">
    <source>
        <dbReference type="ARBA" id="ARBA00004496"/>
    </source>
</evidence>
<accession>A0AA39V0K6</accession>